<dbReference type="EMBL" id="BATM01000019">
    <property type="protein sequence ID" value="GAD79726.1"/>
    <property type="molecule type" value="Genomic_DNA"/>
</dbReference>
<name>U3AII6_9VIBR</name>
<dbReference type="RefSeq" id="WP_021713435.1">
    <property type="nucleotide sequence ID" value="NZ_BATM01000019.1"/>
</dbReference>
<dbReference type="eggNOG" id="ENOG5032JFQ">
    <property type="taxonomic scope" value="Bacteria"/>
</dbReference>
<dbReference type="Proteomes" id="UP000016562">
    <property type="component" value="Unassembled WGS sequence"/>
</dbReference>
<sequence>MEVIIYNCNRGDEIDRFQLSPYKMEMFLEQMHCESQCDICDNGVLIELYYAGRLTVAKKTRFSDSLKRMLNANKEAFA</sequence>
<gene>
    <name evidence="1" type="ORF">VEZ01S_19_01410</name>
</gene>
<dbReference type="OrthoDB" id="5878665at2"/>
<protein>
    <submittedName>
        <fullName evidence="1">Uncharacterized protein</fullName>
    </submittedName>
</protein>
<proteinExistence type="predicted"/>
<dbReference type="AlphaFoldDB" id="U3AII6"/>
<organism evidence="1 2">
    <name type="scientific">Vibrio ezurae NBRC 102218</name>
    <dbReference type="NCBI Taxonomy" id="1219080"/>
    <lineage>
        <taxon>Bacteria</taxon>
        <taxon>Pseudomonadati</taxon>
        <taxon>Pseudomonadota</taxon>
        <taxon>Gammaproteobacteria</taxon>
        <taxon>Vibrionales</taxon>
        <taxon>Vibrionaceae</taxon>
        <taxon>Vibrio</taxon>
    </lineage>
</organism>
<evidence type="ECO:0000313" key="1">
    <source>
        <dbReference type="EMBL" id="GAD79726.1"/>
    </source>
</evidence>
<evidence type="ECO:0000313" key="2">
    <source>
        <dbReference type="Proteomes" id="UP000016562"/>
    </source>
</evidence>
<reference evidence="1 2" key="1">
    <citation type="submission" date="2013-09" db="EMBL/GenBank/DDBJ databases">
        <title>Whole genome shotgun sequence of Vibrio ezurae NBRC 102218.</title>
        <authorList>
            <person name="Yoshida I."/>
            <person name="Hosoyama A."/>
            <person name="Numata M."/>
            <person name="Hashimoto M."/>
            <person name="Hosoyama Y."/>
            <person name="Tsuchikane K."/>
            <person name="Noguchi M."/>
            <person name="Hirakata S."/>
            <person name="Ichikawa N."/>
            <person name="Ohji S."/>
            <person name="Yamazoe A."/>
            <person name="Fujita N."/>
        </authorList>
    </citation>
    <scope>NUCLEOTIDE SEQUENCE [LARGE SCALE GENOMIC DNA]</scope>
    <source>
        <strain evidence="1 2">NBRC 102218</strain>
    </source>
</reference>
<keyword evidence="2" id="KW-1185">Reference proteome</keyword>
<comment type="caution">
    <text evidence="1">The sequence shown here is derived from an EMBL/GenBank/DDBJ whole genome shotgun (WGS) entry which is preliminary data.</text>
</comment>
<accession>U3AII6</accession>